<dbReference type="GO" id="GO:0050660">
    <property type="term" value="F:flavin adenine dinucleotide binding"/>
    <property type="evidence" value="ECO:0007669"/>
    <property type="project" value="InterPro"/>
</dbReference>
<evidence type="ECO:0000256" key="3">
    <source>
        <dbReference type="ARBA" id="ARBA00022827"/>
    </source>
</evidence>
<name>A0A166NQR1_9HYPO</name>
<keyword evidence="7" id="KW-1185">Reference proteome</keyword>
<feature type="region of interest" description="Disordered" evidence="5">
    <location>
        <begin position="10"/>
        <end position="48"/>
    </location>
</feature>
<feature type="compositionally biased region" description="Pro residues" evidence="5">
    <location>
        <begin position="37"/>
        <end position="48"/>
    </location>
</feature>
<protein>
    <submittedName>
        <fullName evidence="6">Flavin monooxygenase-like protein</fullName>
    </submittedName>
</protein>
<dbReference type="GO" id="GO:0004499">
    <property type="term" value="F:N,N-dimethylaniline monooxygenase activity"/>
    <property type="evidence" value="ECO:0007669"/>
    <property type="project" value="InterPro"/>
</dbReference>
<dbReference type="Gene3D" id="3.50.50.60">
    <property type="entry name" value="FAD/NAD(P)-binding domain"/>
    <property type="match status" value="2"/>
</dbReference>
<dbReference type="PANTHER" id="PTHR42877:SF7">
    <property type="entry name" value="FLAVIN-BINDING MONOOXYGENASE-RELATED"/>
    <property type="match status" value="1"/>
</dbReference>
<dbReference type="Pfam" id="PF00743">
    <property type="entry name" value="FMO-like"/>
    <property type="match status" value="1"/>
</dbReference>
<gene>
    <name evidence="6" type="ORF">AAL_06494</name>
</gene>
<reference evidence="6 7" key="1">
    <citation type="journal article" date="2016" name="Genome Biol. Evol.">
        <title>Divergent and convergent evolution of fungal pathogenicity.</title>
        <authorList>
            <person name="Shang Y."/>
            <person name="Xiao G."/>
            <person name="Zheng P."/>
            <person name="Cen K."/>
            <person name="Zhan S."/>
            <person name="Wang C."/>
        </authorList>
    </citation>
    <scope>NUCLEOTIDE SEQUENCE [LARGE SCALE GENOMIC DNA]</scope>
    <source>
        <strain evidence="6 7">RCEF 2490</strain>
    </source>
</reference>
<dbReference type="SUPFAM" id="SSF51905">
    <property type="entry name" value="FAD/NAD(P)-binding domain"/>
    <property type="match status" value="2"/>
</dbReference>
<evidence type="ECO:0000256" key="1">
    <source>
        <dbReference type="ARBA" id="ARBA00010139"/>
    </source>
</evidence>
<keyword evidence="4" id="KW-0560">Oxidoreductase</keyword>
<evidence type="ECO:0000256" key="5">
    <source>
        <dbReference type="SAM" id="MobiDB-lite"/>
    </source>
</evidence>
<dbReference type="EMBL" id="AZGY01000017">
    <property type="protein sequence ID" value="KZZ91740.1"/>
    <property type="molecule type" value="Genomic_DNA"/>
</dbReference>
<comment type="similarity">
    <text evidence="1">Belongs to the FAD-binding monooxygenase family.</text>
</comment>
<evidence type="ECO:0000313" key="7">
    <source>
        <dbReference type="Proteomes" id="UP000078544"/>
    </source>
</evidence>
<dbReference type="InterPro" id="IPR051209">
    <property type="entry name" value="FAD-bind_Monooxygenase_sf"/>
</dbReference>
<dbReference type="InterPro" id="IPR020946">
    <property type="entry name" value="Flavin_mOase-like"/>
</dbReference>
<organism evidence="6 7">
    <name type="scientific">Moelleriella libera RCEF 2490</name>
    <dbReference type="NCBI Taxonomy" id="1081109"/>
    <lineage>
        <taxon>Eukaryota</taxon>
        <taxon>Fungi</taxon>
        <taxon>Dikarya</taxon>
        <taxon>Ascomycota</taxon>
        <taxon>Pezizomycotina</taxon>
        <taxon>Sordariomycetes</taxon>
        <taxon>Hypocreomycetidae</taxon>
        <taxon>Hypocreales</taxon>
        <taxon>Clavicipitaceae</taxon>
        <taxon>Moelleriella</taxon>
    </lineage>
</organism>
<keyword evidence="6" id="KW-0503">Monooxygenase</keyword>
<dbReference type="Proteomes" id="UP000078544">
    <property type="component" value="Unassembled WGS sequence"/>
</dbReference>
<keyword evidence="3" id="KW-0274">FAD</keyword>
<dbReference type="GO" id="GO:0050661">
    <property type="term" value="F:NADP binding"/>
    <property type="evidence" value="ECO:0007669"/>
    <property type="project" value="InterPro"/>
</dbReference>
<dbReference type="AlphaFoldDB" id="A0A166NQR1"/>
<sequence length="603" mass="67575">MADVLFDNVYTNGSREENGPAHVNGVRKPVSNSINPTAPPPLTNPTPPLTPKAGTWISERCTDQPRPLKLIYIGAGVSGIVGAIEFLKQVPELQLVIYEKNPEVGGTWFENKYPGCACDVPAHVYQLSSESWPRWSQFFAQAPEILEYWQRVASKYGVKRHIRFEQKCLGARWSETAGKWFVQIRDLKSGQVHQDSADVLMTGEGVLNEWKWPQIDGLAKFRGTLVHSANWDPQTVLKDKKVAVIGAGSSGIQIVPAIVGEVRSLDHYVRGRTWIAEQFDDDPALLARSQAEGGNFSYTEAEKQLWEHDRAAYLQYRRALERDSIKKFGVVFSGSKEQAAARSRCHASMRSKLQAKPAVFDNILPSFSPYCKRMTPGPGYLEALASPKVDTIAARIRDDVIICATGFHTEPGGRGFPIYGQHGVNLRERYARRPETYLSLCTDGFPNFFQSLGPNSLPGAGSLLMVIEKVHAYVGSILARMAYENVGRVQPKHRAVEAFTSYCDEFFKRTVFSEECNSWYKTAAAGATREEQKRGRVTALWPGSALQCVRALRSVRWEDFDVRAYDDNEFGWFGNGWTVAEKDPACDTEALTWYLDDTNILER</sequence>
<evidence type="ECO:0000313" key="6">
    <source>
        <dbReference type="EMBL" id="KZZ91740.1"/>
    </source>
</evidence>
<proteinExistence type="inferred from homology"/>
<dbReference type="OrthoDB" id="74360at2759"/>
<dbReference type="InterPro" id="IPR036188">
    <property type="entry name" value="FAD/NAD-bd_sf"/>
</dbReference>
<evidence type="ECO:0000256" key="4">
    <source>
        <dbReference type="ARBA" id="ARBA00023002"/>
    </source>
</evidence>
<evidence type="ECO:0000256" key="2">
    <source>
        <dbReference type="ARBA" id="ARBA00022630"/>
    </source>
</evidence>
<comment type="caution">
    <text evidence="6">The sequence shown here is derived from an EMBL/GenBank/DDBJ whole genome shotgun (WGS) entry which is preliminary data.</text>
</comment>
<dbReference type="STRING" id="1081109.A0A166NQR1"/>
<keyword evidence="2" id="KW-0285">Flavoprotein</keyword>
<accession>A0A166NQR1</accession>
<dbReference type="PANTHER" id="PTHR42877">
    <property type="entry name" value="L-ORNITHINE N(5)-MONOOXYGENASE-RELATED"/>
    <property type="match status" value="1"/>
</dbReference>